<dbReference type="GO" id="GO:1904680">
    <property type="term" value="F:peptide transmembrane transporter activity"/>
    <property type="evidence" value="ECO:0007669"/>
    <property type="project" value="TreeGrafter"/>
</dbReference>
<dbReference type="AlphaFoldDB" id="A0A917FV72"/>
<keyword evidence="4" id="KW-0732">Signal</keyword>
<evidence type="ECO:0000256" key="4">
    <source>
        <dbReference type="ARBA" id="ARBA00022729"/>
    </source>
</evidence>
<evidence type="ECO:0000256" key="5">
    <source>
        <dbReference type="ARBA" id="ARBA00022856"/>
    </source>
</evidence>
<comment type="caution">
    <text evidence="7">The sequence shown here is derived from an EMBL/GenBank/DDBJ whole genome shotgun (WGS) entry which is preliminary data.</text>
</comment>
<reference evidence="7" key="1">
    <citation type="journal article" date="2014" name="Int. J. Syst. Evol. Microbiol.">
        <title>Complete genome sequence of Corynebacterium casei LMG S-19264T (=DSM 44701T), isolated from a smear-ripened cheese.</title>
        <authorList>
            <consortium name="US DOE Joint Genome Institute (JGI-PGF)"/>
            <person name="Walter F."/>
            <person name="Albersmeier A."/>
            <person name="Kalinowski J."/>
            <person name="Ruckert C."/>
        </authorList>
    </citation>
    <scope>NUCLEOTIDE SEQUENCE</scope>
    <source>
        <strain evidence="7">CGMCC 1.12987</strain>
    </source>
</reference>
<keyword evidence="8" id="KW-1185">Reference proteome</keyword>
<dbReference type="EMBL" id="BMGR01000006">
    <property type="protein sequence ID" value="GGG03667.1"/>
    <property type="molecule type" value="Genomic_DNA"/>
</dbReference>
<organism evidence="7 8">
    <name type="scientific">Paenibacillus abyssi</name>
    <dbReference type="NCBI Taxonomy" id="1340531"/>
    <lineage>
        <taxon>Bacteria</taxon>
        <taxon>Bacillati</taxon>
        <taxon>Bacillota</taxon>
        <taxon>Bacilli</taxon>
        <taxon>Bacillales</taxon>
        <taxon>Paenibacillaceae</taxon>
        <taxon>Paenibacillus</taxon>
    </lineage>
</organism>
<keyword evidence="5" id="KW-0571">Peptide transport</keyword>
<dbReference type="Pfam" id="PF00496">
    <property type="entry name" value="SBP_bac_5"/>
    <property type="match status" value="1"/>
</dbReference>
<reference evidence="7" key="2">
    <citation type="submission" date="2020-09" db="EMBL/GenBank/DDBJ databases">
        <authorList>
            <person name="Sun Q."/>
            <person name="Zhou Y."/>
        </authorList>
    </citation>
    <scope>NUCLEOTIDE SEQUENCE</scope>
    <source>
        <strain evidence="7">CGMCC 1.12987</strain>
    </source>
</reference>
<evidence type="ECO:0000313" key="7">
    <source>
        <dbReference type="EMBL" id="GGG03667.1"/>
    </source>
</evidence>
<accession>A0A917FV72</accession>
<evidence type="ECO:0000256" key="1">
    <source>
        <dbReference type="ARBA" id="ARBA00004196"/>
    </source>
</evidence>
<dbReference type="InterPro" id="IPR039424">
    <property type="entry name" value="SBP_5"/>
</dbReference>
<dbReference type="Gene3D" id="3.90.76.10">
    <property type="entry name" value="Dipeptide-binding Protein, Domain 1"/>
    <property type="match status" value="1"/>
</dbReference>
<dbReference type="CDD" id="cd08504">
    <property type="entry name" value="PBP2_OppA"/>
    <property type="match status" value="1"/>
</dbReference>
<evidence type="ECO:0000259" key="6">
    <source>
        <dbReference type="Pfam" id="PF00496"/>
    </source>
</evidence>
<dbReference type="FunFam" id="3.10.105.10:FF:000001">
    <property type="entry name" value="Oligopeptide ABC transporter, oligopeptide-binding protein"/>
    <property type="match status" value="1"/>
</dbReference>
<sequence length="540" mass="60265">MSIRFHKIVSVAMVFILVSTALLGCAGKEKELTINYRAEPPVLDVSKAEAQAAFTLLNELNEGLYRIDKEGNPVPGLAKDMPKVSEDKLTYTIELREGLKWADGSALTANDFIYSFLRTLDPATKAPYAFLLGWIKGGNDILNAKTPEEAEAAKANFGAKAVGDTTLEITLEKPVAFFTQLLGFSTFFPQKQDMVEKAGESYGGDPDKVIGAGPFKLEKWNHGQSLEFVKNENYWDAENIKLENFKLNIVKDGGTAVNLYKTKATDVTTVSGDRVTEWKGKPDLVSNVEQTTTYIHLNQKNFPPFANKKIRQALSMSIDLQKHVDVVLNNGTKPSNGFVPATQQDGNNQEFRTVAGDTQLKYDPAQAKQLLAEGLKELNLTSLPKFQLQGDDIETGKKSLEFIVGQWKDNLGIEVEAVPLPHKNRVQNELDKTIQASLTLWGADYNDPMTFLDLLTTDSPFNASDYSNKEFDELMKTSDFMPDTVTRSQNFVKAEKILMDDAAIIPLYFRTSTYLVNPRLEGFFLQSLGYEFELRWASLK</sequence>
<dbReference type="Gene3D" id="3.10.105.10">
    <property type="entry name" value="Dipeptide-binding Protein, Domain 3"/>
    <property type="match status" value="1"/>
</dbReference>
<proteinExistence type="inferred from homology"/>
<dbReference type="InterPro" id="IPR030678">
    <property type="entry name" value="Peptide/Ni-bd"/>
</dbReference>
<dbReference type="GO" id="GO:0043190">
    <property type="term" value="C:ATP-binding cassette (ABC) transporter complex"/>
    <property type="evidence" value="ECO:0007669"/>
    <property type="project" value="InterPro"/>
</dbReference>
<keyword evidence="3" id="KW-0813">Transport</keyword>
<dbReference type="Gene3D" id="3.40.190.10">
    <property type="entry name" value="Periplasmic binding protein-like II"/>
    <property type="match status" value="1"/>
</dbReference>
<dbReference type="PROSITE" id="PS51257">
    <property type="entry name" value="PROKAR_LIPOPROTEIN"/>
    <property type="match status" value="1"/>
</dbReference>
<feature type="domain" description="Solute-binding protein family 5" evidence="6">
    <location>
        <begin position="72"/>
        <end position="460"/>
    </location>
</feature>
<keyword evidence="5" id="KW-0653">Protein transport</keyword>
<comment type="subcellular location">
    <subcellularLocation>
        <location evidence="1">Cell envelope</location>
    </subcellularLocation>
</comment>
<protein>
    <submittedName>
        <fullName evidence="7">Peptide ABC transporter substrate-binding protein</fullName>
    </submittedName>
</protein>
<dbReference type="InterPro" id="IPR000914">
    <property type="entry name" value="SBP_5_dom"/>
</dbReference>
<name>A0A917FV72_9BACL</name>
<evidence type="ECO:0000256" key="2">
    <source>
        <dbReference type="ARBA" id="ARBA00005695"/>
    </source>
</evidence>
<dbReference type="RefSeq" id="WP_188531019.1">
    <property type="nucleotide sequence ID" value="NZ_BMGR01000006.1"/>
</dbReference>
<dbReference type="SUPFAM" id="SSF53850">
    <property type="entry name" value="Periplasmic binding protein-like II"/>
    <property type="match status" value="1"/>
</dbReference>
<gene>
    <name evidence="7" type="ORF">GCM10010916_20940</name>
</gene>
<dbReference type="PANTHER" id="PTHR30290:SF10">
    <property type="entry name" value="PERIPLASMIC OLIGOPEPTIDE-BINDING PROTEIN-RELATED"/>
    <property type="match status" value="1"/>
</dbReference>
<dbReference type="PIRSF" id="PIRSF002741">
    <property type="entry name" value="MppA"/>
    <property type="match status" value="1"/>
</dbReference>
<evidence type="ECO:0000256" key="3">
    <source>
        <dbReference type="ARBA" id="ARBA00022448"/>
    </source>
</evidence>
<comment type="similarity">
    <text evidence="2">Belongs to the bacterial solute-binding protein 5 family.</text>
</comment>
<dbReference type="GO" id="GO:0030288">
    <property type="term" value="C:outer membrane-bounded periplasmic space"/>
    <property type="evidence" value="ECO:0007669"/>
    <property type="project" value="UniProtKB-ARBA"/>
</dbReference>
<evidence type="ECO:0000313" key="8">
    <source>
        <dbReference type="Proteomes" id="UP000644756"/>
    </source>
</evidence>
<dbReference type="FunFam" id="3.90.76.10:FF:000001">
    <property type="entry name" value="Oligopeptide ABC transporter substrate-binding protein"/>
    <property type="match status" value="1"/>
</dbReference>
<dbReference type="PANTHER" id="PTHR30290">
    <property type="entry name" value="PERIPLASMIC BINDING COMPONENT OF ABC TRANSPORTER"/>
    <property type="match status" value="1"/>
</dbReference>
<dbReference type="Proteomes" id="UP000644756">
    <property type="component" value="Unassembled WGS sequence"/>
</dbReference>
<dbReference type="GO" id="GO:0015833">
    <property type="term" value="P:peptide transport"/>
    <property type="evidence" value="ECO:0007669"/>
    <property type="project" value="UniProtKB-KW"/>
</dbReference>